<dbReference type="AlphaFoldDB" id="A0A512T2S0"/>
<feature type="transmembrane region" description="Helical" evidence="14">
    <location>
        <begin position="218"/>
        <end position="239"/>
    </location>
</feature>
<keyword evidence="6 14" id="KW-0479">Metal-binding</keyword>
<dbReference type="GO" id="GO:0006508">
    <property type="term" value="P:proteolysis"/>
    <property type="evidence" value="ECO:0007669"/>
    <property type="project" value="UniProtKB-KW"/>
</dbReference>
<comment type="cofactor">
    <cofactor evidence="14 16">
        <name>Zn(2+)</name>
        <dbReference type="ChEBI" id="CHEBI:29105"/>
    </cofactor>
    <text evidence="14 16">Binds 1 zinc ion per subunit.</text>
</comment>
<keyword evidence="3 14" id="KW-1003">Cell membrane</keyword>
<feature type="active site" evidence="15">
    <location>
        <position position="73"/>
    </location>
</feature>
<protein>
    <recommendedName>
        <fullName evidence="14">Zinc metalloprotease</fullName>
    </recommendedName>
</protein>
<dbReference type="CDD" id="cd06164">
    <property type="entry name" value="S2P-M50_SpoIVFB_CBS"/>
    <property type="match status" value="1"/>
</dbReference>
<evidence type="ECO:0000256" key="3">
    <source>
        <dbReference type="ARBA" id="ARBA00022475"/>
    </source>
</evidence>
<sequence>MVAAMTAPIETGSKGLVIARVGGVPVQIGPSWLLLAAFITFIVGSGSPELGALAYVVGVAYAVSLLVSVLVHEGAHAATAHAAGLPVHRVVADLWGGHTAYDPRLSTPGKAALIAVVGPLANLALGAVAWVASLAVTGDVTGRVLYGVAFVNVLLAVFNLLPGLPLDGGQLVDALVWRLTGRREKGLIAAGWTGRLVTVGVILWFVVRPLLAGNEPSLTSIVWMGLISVFMWQGATAAIRTGQAREMLGRGTVAQVVQPVPVLRPHDVLEAAAATGGCAVVVDPTGRPAALSLPEDAAGVPRERWSSTPVSAVARVQPEPWVAETRRGDDLTAVVTAIQETQSSVVVAVEDGRVLGLVTVEAVNRAIGAN</sequence>
<evidence type="ECO:0000259" key="17">
    <source>
        <dbReference type="Pfam" id="PF02163"/>
    </source>
</evidence>
<feature type="transmembrane region" description="Helical" evidence="14">
    <location>
        <begin position="111"/>
        <end position="132"/>
    </location>
</feature>
<evidence type="ECO:0000256" key="4">
    <source>
        <dbReference type="ARBA" id="ARBA00022670"/>
    </source>
</evidence>
<dbReference type="Proteomes" id="UP000321793">
    <property type="component" value="Unassembled WGS sequence"/>
</dbReference>
<feature type="binding site" evidence="16">
    <location>
        <position position="76"/>
    </location>
    <ligand>
        <name>Zn(2+)</name>
        <dbReference type="ChEBI" id="CHEBI:29105"/>
        <note>catalytic</note>
    </ligand>
</feature>
<keyword evidence="8 14" id="KW-0378">Hydrolase</keyword>
<keyword evidence="12" id="KW-0129">CBS domain</keyword>
<comment type="caution">
    <text evidence="18">The sequence shown here is derived from an EMBL/GenBank/DDBJ whole genome shotgun (WGS) entry which is preliminary data.</text>
</comment>
<feature type="transmembrane region" description="Helical" evidence="14">
    <location>
        <begin position="50"/>
        <end position="71"/>
    </location>
</feature>
<dbReference type="InterPro" id="IPR008915">
    <property type="entry name" value="Peptidase_M50"/>
</dbReference>
<feature type="transmembrane region" description="Helical" evidence="14">
    <location>
        <begin position="187"/>
        <end position="206"/>
    </location>
</feature>
<feature type="binding site" evidence="16">
    <location>
        <position position="72"/>
    </location>
    <ligand>
        <name>Zn(2+)</name>
        <dbReference type="ChEBI" id="CHEBI:29105"/>
        <note>catalytic</note>
    </ligand>
</feature>
<keyword evidence="5 14" id="KW-0812">Transmembrane</keyword>
<evidence type="ECO:0000256" key="6">
    <source>
        <dbReference type="ARBA" id="ARBA00022723"/>
    </source>
</evidence>
<dbReference type="GO" id="GO:0008237">
    <property type="term" value="F:metallopeptidase activity"/>
    <property type="evidence" value="ECO:0007669"/>
    <property type="project" value="UniProtKB-UniRule"/>
</dbReference>
<dbReference type="InterPro" id="IPR016483">
    <property type="entry name" value="UCP006404_Pept_M50_CBS"/>
</dbReference>
<feature type="binding site" evidence="16">
    <location>
        <position position="167"/>
    </location>
    <ligand>
        <name>Zn(2+)</name>
        <dbReference type="ChEBI" id="CHEBI:29105"/>
        <note>catalytic</note>
    </ligand>
</feature>
<comment type="similarity">
    <text evidence="2 14">Belongs to the peptidase M50B family.</text>
</comment>
<gene>
    <name evidence="18" type="ORF">KLO01_25630</name>
</gene>
<dbReference type="PANTHER" id="PTHR39188">
    <property type="entry name" value="MEMBRANE-ASSOCIATED ZINC METALLOPROTEASE M50B"/>
    <property type="match status" value="1"/>
</dbReference>
<dbReference type="GO" id="GO:0046872">
    <property type="term" value="F:metal ion binding"/>
    <property type="evidence" value="ECO:0007669"/>
    <property type="project" value="UniProtKB-UniRule"/>
</dbReference>
<evidence type="ECO:0000256" key="11">
    <source>
        <dbReference type="ARBA" id="ARBA00023049"/>
    </source>
</evidence>
<accession>A0A512T2S0</accession>
<evidence type="ECO:0000256" key="1">
    <source>
        <dbReference type="ARBA" id="ARBA00004651"/>
    </source>
</evidence>
<keyword evidence="11 14" id="KW-0482">Metalloprotease</keyword>
<evidence type="ECO:0000256" key="12">
    <source>
        <dbReference type="ARBA" id="ARBA00023122"/>
    </source>
</evidence>
<keyword evidence="9 14" id="KW-0862">Zinc</keyword>
<evidence type="ECO:0000256" key="8">
    <source>
        <dbReference type="ARBA" id="ARBA00022801"/>
    </source>
</evidence>
<feature type="domain" description="Peptidase M50" evidence="17">
    <location>
        <begin position="143"/>
        <end position="185"/>
    </location>
</feature>
<feature type="transmembrane region" description="Helical" evidence="14">
    <location>
        <begin position="21"/>
        <end position="44"/>
    </location>
</feature>
<keyword evidence="10 14" id="KW-1133">Transmembrane helix</keyword>
<evidence type="ECO:0000256" key="7">
    <source>
        <dbReference type="ARBA" id="ARBA00022737"/>
    </source>
</evidence>
<evidence type="ECO:0000256" key="16">
    <source>
        <dbReference type="PIRSR" id="PIRSR006404-2"/>
    </source>
</evidence>
<evidence type="ECO:0000256" key="14">
    <source>
        <dbReference type="PIRNR" id="PIRNR006404"/>
    </source>
</evidence>
<evidence type="ECO:0000313" key="18">
    <source>
        <dbReference type="EMBL" id="GEQ14516.1"/>
    </source>
</evidence>
<proteinExistence type="inferred from homology"/>
<dbReference type="GO" id="GO:0005886">
    <property type="term" value="C:plasma membrane"/>
    <property type="evidence" value="ECO:0007669"/>
    <property type="project" value="UniProtKB-SubCell"/>
</dbReference>
<dbReference type="PANTHER" id="PTHR39188:SF3">
    <property type="entry name" value="STAGE IV SPORULATION PROTEIN FB"/>
    <property type="match status" value="1"/>
</dbReference>
<reference evidence="18 19" key="1">
    <citation type="submission" date="2019-07" db="EMBL/GenBank/DDBJ databases">
        <title>Whole genome shotgun sequence of Knoellia locipacati NBRC 109775.</title>
        <authorList>
            <person name="Hosoyama A."/>
            <person name="Uohara A."/>
            <person name="Ohji S."/>
            <person name="Ichikawa N."/>
        </authorList>
    </citation>
    <scope>NUCLEOTIDE SEQUENCE [LARGE SCALE GENOMIC DNA]</scope>
    <source>
        <strain evidence="18 19">NBRC 109775</strain>
    </source>
</reference>
<evidence type="ECO:0000256" key="9">
    <source>
        <dbReference type="ARBA" id="ARBA00022833"/>
    </source>
</evidence>
<comment type="subcellular location">
    <subcellularLocation>
        <location evidence="1 14">Cell membrane</location>
        <topology evidence="1 14">Multi-pass membrane protein</topology>
    </subcellularLocation>
</comment>
<evidence type="ECO:0000313" key="19">
    <source>
        <dbReference type="Proteomes" id="UP000321793"/>
    </source>
</evidence>
<evidence type="ECO:0000256" key="15">
    <source>
        <dbReference type="PIRSR" id="PIRSR006404-1"/>
    </source>
</evidence>
<organism evidence="18 19">
    <name type="scientific">Knoellia locipacati</name>
    <dbReference type="NCBI Taxonomy" id="882824"/>
    <lineage>
        <taxon>Bacteria</taxon>
        <taxon>Bacillati</taxon>
        <taxon>Actinomycetota</taxon>
        <taxon>Actinomycetes</taxon>
        <taxon>Micrococcales</taxon>
        <taxon>Intrasporangiaceae</taxon>
        <taxon>Knoellia</taxon>
    </lineage>
</organism>
<keyword evidence="13 14" id="KW-0472">Membrane</keyword>
<keyword evidence="7" id="KW-0677">Repeat</keyword>
<evidence type="ECO:0000256" key="5">
    <source>
        <dbReference type="ARBA" id="ARBA00022692"/>
    </source>
</evidence>
<keyword evidence="19" id="KW-1185">Reference proteome</keyword>
<dbReference type="Pfam" id="PF02163">
    <property type="entry name" value="Peptidase_M50"/>
    <property type="match status" value="1"/>
</dbReference>
<feature type="transmembrane region" description="Helical" evidence="14">
    <location>
        <begin position="144"/>
        <end position="166"/>
    </location>
</feature>
<name>A0A512T2S0_9MICO</name>
<keyword evidence="4 14" id="KW-0645">Protease</keyword>
<evidence type="ECO:0000256" key="2">
    <source>
        <dbReference type="ARBA" id="ARBA00007931"/>
    </source>
</evidence>
<evidence type="ECO:0000256" key="10">
    <source>
        <dbReference type="ARBA" id="ARBA00022989"/>
    </source>
</evidence>
<dbReference type="EMBL" id="BKBA01000009">
    <property type="protein sequence ID" value="GEQ14516.1"/>
    <property type="molecule type" value="Genomic_DNA"/>
</dbReference>
<dbReference type="PIRSF" id="PIRSF006404">
    <property type="entry name" value="UCP006404_Pept_M50_CBS"/>
    <property type="match status" value="1"/>
</dbReference>
<evidence type="ECO:0000256" key="13">
    <source>
        <dbReference type="ARBA" id="ARBA00023136"/>
    </source>
</evidence>